<dbReference type="PATRIC" id="fig|1201294.9.peg.2378"/>
<dbReference type="GO" id="GO:0004553">
    <property type="term" value="F:hydrolase activity, hydrolyzing O-glycosyl compounds"/>
    <property type="evidence" value="ECO:0007669"/>
    <property type="project" value="InterPro"/>
</dbReference>
<dbReference type="EMBL" id="HE964772">
    <property type="protein sequence ID" value="CCJ37067.1"/>
    <property type="molecule type" value="Genomic_DNA"/>
</dbReference>
<name>I7LKK5_METBM</name>
<dbReference type="GO" id="GO:0000272">
    <property type="term" value="P:polysaccharide catabolic process"/>
    <property type="evidence" value="ECO:0007669"/>
    <property type="project" value="InterPro"/>
</dbReference>
<dbReference type="Gene3D" id="2.60.40.680">
    <property type="match status" value="1"/>
</dbReference>
<sequence>MKKYLLTLLLFALCMLVTAAGAAWIEAPGSYPKVVVPAGSTGVFPVSVGGLTNAEGVYFNLTFDNTLLSVESVSANDAIPGSRVTANINNESGWMQVAVTNTEGITVEERTPLVDITFRSTGIEGESPLQFVGTMGYNSTYSQGFELEEFYGAYSGTIRVVESPSTIRAPSGTLASGQSKTLAVGVDNLTGAKQIWFELMYDGSYLIIDDIQPALLGAVITGAFANNGIHEFEPTALESVPEEVRLELQQHPHMNMMWVELEIPGGLTTTGYTDVVDITFRPTNRTGTGDLDFYYRCTYQDENESTQLFDIQIPGQIVTNGGGKYPVLGEFQAPSGTIDVGSQKVLPLMVRSLDNAEGAYVWAGWNSAIINVTSVSLNATAQAAGVTLEGSGIHSDVYDNISTGRLYAYVENLTKLNTASWTPLLDLTVRANANSGRTPVDIWGTAYIIPRENVSIVYPPASLENGQISITVPEKADLRGNLVPWPDYVKKYADGSLHFTQTMVIENTGNKAVTEDFDIRGTFCSKEAEFPVSGGIAPGENITYHVTMHVKPDHEGGTRISMIGGQEHERRYDVTTRGDVQTGNHTIALQIDVNDVIDEIDKDNNYVEADVVVTYPDLVPVWKMEYVGGPSSSNTTILDTSHAPGTWKITFGAENIGKVFADPTTLNFTVGEGAPTVYTVPKLEPGENWTETISVDVGRVFTTYSVEVNANRAEAEEDYDNNSLTESIGSTAVTVVFPPVYGSSDDDDDTKVEIWITNISRTAPVTEFKLPVKYDPTICYYNGTFDVLGGVDVESSYGRVTLSGKNLELRGDTLIATLKMRARTDSGRTSVLNSSKSAYVKTGNAYLDLEIIHGTFEQRSTTNASVAVFAPRSGPAGQNQAISVTIQNLKSNNVTVSANLTATNETASETLWEMSDIYLTGRASKTFTIDTWQPVGGAYTLNATITGDNVTGNNIASRPIVIDSYELNVTEQNKRYWNAWYGYDRSVLRDEHLWLGTYFTANQSGMVDATLAITYPNGTPDGESAFEFHHYYPAQNPVYAYDSEWNSVAWYYVTPRQLGDFNYSITLKARGESAYVNGTIKVREPNVDIKVMNTTLVTDESSKTMTFPVFNRTPSEGRNVQILLSAGADGRTLQGLESLIGYPHGCPEQVMSPALAALRVKQYYEQRGALNDDINKTVRTAMQNALGHMNATGYNAQQASGGWAWGTWSTPSMFYTFYPNYVITELLMDNDPAFWDVDASMNGIDLDASANWLIQKQKREGVANGSWSDWGYISNDVEWTGFISENLKNEYPYLNKTMKIEVNASLDRSCNWLLTHNYTNEDTQALSYAILGLVAIRDHGGIGDAEAINETVDDLKGELLKKRDRVGSYWEDSYGWNTYEPTASAILALNKAGISADELSGGISHLIGNRAGRSYSGGWGSTRTSAAVINTLTNVVPQKPVAFTVDAEIVRGDGTSVWSCMGIEFNETSFGFERTLSIDELNILYGSSVPDDTAKVIISNKNDAASDNPGKLSVSIDSFEQVPESLAVATIPDIYIDPIATDFNLQIVAPDPGTLKEGEFRDVGFTINNNLVEPRDQGVMIIEIPISNAVNFTGNATGADAAFYNDGTGRKNISHMYNATEKKLYIYPGSDNESAPSVLAGEIKTFFVPLTFGASGNITVEARAYPMYNDTWMALGNSSTYVLGYGNVTLAAVDETTNGPVEAGFYVNGLSVGSGTSYTDRLLEGKYSVAIWRDPVWINSTVNVAPSESVTYTAHFARDRSVPYIAQAEGTAGEIQVMPPAIEDTISDDSPNHWNAATKAMKSFNASISSSGGRATLAVDIPKVSRTAVNDTGTYEFSVYLNDNPVSVSMYDGENWSSYEYRPRGERLTISDIDTSKIKQISITFTGREYGDVDNDKVIDVADAFMIVKARYNQVSFTENQWFYADVDNDGIVDVADAFLLVKWRFDQVDHDYQPK</sequence>
<dbReference type="InterPro" id="IPR011626">
    <property type="entry name" value="Alpha-macroglobulin_TED"/>
</dbReference>
<dbReference type="CDD" id="cd14256">
    <property type="entry name" value="Dockerin_I"/>
    <property type="match status" value="1"/>
</dbReference>
<dbReference type="RefSeq" id="WP_014868040.1">
    <property type="nucleotide sequence ID" value="NC_018227.2"/>
</dbReference>
<dbReference type="GO" id="GO:0030246">
    <property type="term" value="F:carbohydrate binding"/>
    <property type="evidence" value="ECO:0007669"/>
    <property type="project" value="InterPro"/>
</dbReference>
<proteinExistence type="predicted"/>
<protein>
    <recommendedName>
        <fullName evidence="1">Alpha-macroglobulin-like TED domain-containing protein</fullName>
    </recommendedName>
</protein>
<dbReference type="GeneID" id="13354037"/>
<dbReference type="SUPFAM" id="SSF63446">
    <property type="entry name" value="Type I dockerin domain"/>
    <property type="match status" value="1"/>
</dbReference>
<dbReference type="GO" id="GO:0005615">
    <property type="term" value="C:extracellular space"/>
    <property type="evidence" value="ECO:0007669"/>
    <property type="project" value="InterPro"/>
</dbReference>
<dbReference type="InterPro" id="IPR008965">
    <property type="entry name" value="CBM2/CBM3_carb-bd_dom_sf"/>
</dbReference>
<dbReference type="Proteomes" id="UP000009007">
    <property type="component" value="Chromosome I"/>
</dbReference>
<dbReference type="STRING" id="1201294.BN140_2144"/>
<dbReference type="InterPro" id="IPR013783">
    <property type="entry name" value="Ig-like_fold"/>
</dbReference>
<dbReference type="Pfam" id="PF00404">
    <property type="entry name" value="Dockerin_1"/>
    <property type="match status" value="1"/>
</dbReference>
<dbReference type="KEGG" id="mbg:BN140_2144"/>
<dbReference type="InterPro" id="IPR047565">
    <property type="entry name" value="Alpha-macroglob_thiol-ester_cl"/>
</dbReference>
<evidence type="ECO:0000313" key="2">
    <source>
        <dbReference type="EMBL" id="CCJ37067.1"/>
    </source>
</evidence>
<dbReference type="SMART" id="SM01419">
    <property type="entry name" value="Thiol-ester_cl"/>
    <property type="match status" value="1"/>
</dbReference>
<dbReference type="Pfam" id="PF07678">
    <property type="entry name" value="TED_complement"/>
    <property type="match status" value="1"/>
</dbReference>
<evidence type="ECO:0000259" key="1">
    <source>
        <dbReference type="Pfam" id="PF07678"/>
    </source>
</evidence>
<dbReference type="SUPFAM" id="SSF48239">
    <property type="entry name" value="Terpenoid cyclases/Protein prenyltransferases"/>
    <property type="match status" value="1"/>
</dbReference>
<keyword evidence="3" id="KW-1185">Reference proteome</keyword>
<dbReference type="InterPro" id="IPR008930">
    <property type="entry name" value="Terpenoid_cyclase/PrenylTrfase"/>
</dbReference>
<dbReference type="HOGENOM" id="CLU_234683_0_0_2"/>
<dbReference type="CDD" id="cd08547">
    <property type="entry name" value="Type_II_cohesin"/>
    <property type="match status" value="1"/>
</dbReference>
<dbReference type="Gene3D" id="1.50.10.20">
    <property type="match status" value="1"/>
</dbReference>
<evidence type="ECO:0000313" key="3">
    <source>
        <dbReference type="Proteomes" id="UP000009007"/>
    </source>
</evidence>
<dbReference type="Gene3D" id="1.10.1330.10">
    <property type="entry name" value="Dockerin domain"/>
    <property type="match status" value="1"/>
</dbReference>
<gene>
    <name evidence="2" type="ordered locus">BN140_2144</name>
</gene>
<reference evidence="3" key="1">
    <citation type="journal article" date="2012" name="J. Bacteriol.">
        <title>Complete genome sequence of the hydrogenotrophic, methanogenic archaeon Methanoculleus bourgensis strain MS2T, isolated from a sewage sludge digester.</title>
        <authorList>
            <person name="Maus I."/>
            <person name="Wibberg D."/>
            <person name="Stantscheff R."/>
            <person name="Eikmeyer F.G."/>
            <person name="Seffner A."/>
            <person name="Boelter J."/>
            <person name="Szczepanowski R."/>
            <person name="Blom J."/>
            <person name="Jaenicke S."/>
            <person name="Konig H."/>
            <person name="Puhler A."/>
            <person name="Schluter A."/>
        </authorList>
    </citation>
    <scope>NUCLEOTIDE SEQUENCE [LARGE SCALE GENOMIC DNA]</scope>
    <source>
        <strain evidence="3">ATCC 43281 / DSM 3045 / OCM 15 / MS2</strain>
    </source>
</reference>
<accession>I7LKK5</accession>
<dbReference type="SUPFAM" id="SSF49384">
    <property type="entry name" value="Carbohydrate-binding domain"/>
    <property type="match status" value="1"/>
</dbReference>
<feature type="domain" description="Alpha-macroglobulin-like TED" evidence="1">
    <location>
        <begin position="1134"/>
        <end position="1373"/>
    </location>
</feature>
<dbReference type="InterPro" id="IPR036439">
    <property type="entry name" value="Dockerin_dom_sf"/>
</dbReference>
<dbReference type="InterPro" id="IPR002105">
    <property type="entry name" value="Dockerin_1_rpt"/>
</dbReference>
<organism evidence="2 3">
    <name type="scientific">Methanoculleus bourgensis (strain ATCC 43281 / DSM 3045 / OCM 15 / MS2)</name>
    <name type="common">Methanogenium bourgense</name>
    <dbReference type="NCBI Taxonomy" id="1201294"/>
    <lineage>
        <taxon>Archaea</taxon>
        <taxon>Methanobacteriati</taxon>
        <taxon>Methanobacteriota</taxon>
        <taxon>Stenosarchaea group</taxon>
        <taxon>Methanomicrobia</taxon>
        <taxon>Methanomicrobiales</taxon>
        <taxon>Methanomicrobiaceae</taxon>
        <taxon>Methanoculleus</taxon>
    </lineage>
</organism>
<dbReference type="Gene3D" id="2.60.40.10">
    <property type="entry name" value="Immunoglobulins"/>
    <property type="match status" value="1"/>
</dbReference>